<organism evidence="1 2">
    <name type="scientific">Brassica cretica</name>
    <name type="common">Mustard</name>
    <dbReference type="NCBI Taxonomy" id="69181"/>
    <lineage>
        <taxon>Eukaryota</taxon>
        <taxon>Viridiplantae</taxon>
        <taxon>Streptophyta</taxon>
        <taxon>Embryophyta</taxon>
        <taxon>Tracheophyta</taxon>
        <taxon>Spermatophyta</taxon>
        <taxon>Magnoliopsida</taxon>
        <taxon>eudicotyledons</taxon>
        <taxon>Gunneridae</taxon>
        <taxon>Pentapetalae</taxon>
        <taxon>rosids</taxon>
        <taxon>malvids</taxon>
        <taxon>Brassicales</taxon>
        <taxon>Brassicaceae</taxon>
        <taxon>Brassiceae</taxon>
        <taxon>Brassica</taxon>
    </lineage>
</organism>
<evidence type="ECO:0000313" key="1">
    <source>
        <dbReference type="EMBL" id="KAF3563047.1"/>
    </source>
</evidence>
<name>A0ABQ7CT59_BRACR</name>
<comment type="caution">
    <text evidence="1">The sequence shown here is derived from an EMBL/GenBank/DDBJ whole genome shotgun (WGS) entry which is preliminary data.</text>
</comment>
<dbReference type="Proteomes" id="UP000266723">
    <property type="component" value="Unassembled WGS sequence"/>
</dbReference>
<dbReference type="EMBL" id="QGKV02000759">
    <property type="protein sequence ID" value="KAF3563047.1"/>
    <property type="molecule type" value="Genomic_DNA"/>
</dbReference>
<sequence length="242" mass="28125">MPTTNRSTLKSTVNEKETTRLAVGQMNTTTKDEELLNMQRHDETDQIRAEAAWERTRFSHPIHRAIHPSIDTRRPQSVDINNTTDPDGYAKAIDGRALYVSREDISDILQTTNVADNLIMHQRNNPKQKATKESYDTAGGINKGFIQRSRHKTQPSIGIDVPTSVDRQPEFGRRAFDFYGTRRFYWEEKDEYGVYRDDRRYDRDLDGHTIPVHNKDIRRLLERASRDEPSYICLSEHASLFT</sequence>
<evidence type="ECO:0000313" key="2">
    <source>
        <dbReference type="Proteomes" id="UP000266723"/>
    </source>
</evidence>
<accession>A0ABQ7CT59</accession>
<gene>
    <name evidence="1" type="ORF">DY000_02014642</name>
</gene>
<proteinExistence type="predicted"/>
<keyword evidence="2" id="KW-1185">Reference proteome</keyword>
<protein>
    <submittedName>
        <fullName evidence="1">Uncharacterized protein</fullName>
    </submittedName>
</protein>
<reference evidence="1 2" key="1">
    <citation type="journal article" date="2020" name="BMC Genomics">
        <title>Intraspecific diversification of the crop wild relative Brassica cretica Lam. using demographic model selection.</title>
        <authorList>
            <person name="Kioukis A."/>
            <person name="Michalopoulou V.A."/>
            <person name="Briers L."/>
            <person name="Pirintsos S."/>
            <person name="Studholme D.J."/>
            <person name="Pavlidis P."/>
            <person name="Sarris P.F."/>
        </authorList>
    </citation>
    <scope>NUCLEOTIDE SEQUENCE [LARGE SCALE GENOMIC DNA]</scope>
    <source>
        <strain evidence="2">cv. PFS-1207/04</strain>
    </source>
</reference>